<dbReference type="PANTHER" id="PTHR48055">
    <property type="entry name" value="LEUCINE-RICH REPEAT RECEPTOR PROTEIN KINASE EMS1"/>
    <property type="match status" value="1"/>
</dbReference>
<comment type="caution">
    <text evidence="1">The sequence shown here is derived from an EMBL/GenBank/DDBJ whole genome shotgun (WGS) entry which is preliminary data.</text>
</comment>
<dbReference type="PANTHER" id="PTHR48055:SF57">
    <property type="entry name" value="PROTEIN KINASE DOMAIN-CONTAINING PROTEIN"/>
    <property type="match status" value="1"/>
</dbReference>
<keyword evidence="2" id="KW-1185">Reference proteome</keyword>
<dbReference type="Proteomes" id="UP001341840">
    <property type="component" value="Unassembled WGS sequence"/>
</dbReference>
<dbReference type="EMBL" id="JASCZI010212008">
    <property type="protein sequence ID" value="MED6197943.1"/>
    <property type="molecule type" value="Genomic_DNA"/>
</dbReference>
<evidence type="ECO:0008006" key="3">
    <source>
        <dbReference type="Google" id="ProtNLM"/>
    </source>
</evidence>
<accession>A0ABU6XMA0</accession>
<sequence length="143" mass="16264">MFCGLFWFGGSVFYPFLPSISSYPLTPFPSFGHLYPRYSGSTLEMITGKKPTDSMFSEVLSLHKFYKMAMHKGITDIVDFRLLTVFDEGERSTQQQNMEDNILECLVSFARIGVACSLVFPNKRMGIKDVIIELHAIKQKLSC</sequence>
<reference evidence="1 2" key="1">
    <citation type="journal article" date="2023" name="Plants (Basel)">
        <title>Bridging the Gap: Combining Genomics and Transcriptomics Approaches to Understand Stylosanthes scabra, an Orphan Legume from the Brazilian Caatinga.</title>
        <authorList>
            <person name="Ferreira-Neto J.R.C."/>
            <person name="da Silva M.D."/>
            <person name="Binneck E."/>
            <person name="de Melo N.F."/>
            <person name="da Silva R.H."/>
            <person name="de Melo A.L.T.M."/>
            <person name="Pandolfi V."/>
            <person name="Bustamante F.O."/>
            <person name="Brasileiro-Vidal A.C."/>
            <person name="Benko-Iseppon A.M."/>
        </authorList>
    </citation>
    <scope>NUCLEOTIDE SEQUENCE [LARGE SCALE GENOMIC DNA]</scope>
    <source>
        <tissue evidence="1">Leaves</tissue>
    </source>
</reference>
<proteinExistence type="predicted"/>
<dbReference type="Gene3D" id="1.10.510.10">
    <property type="entry name" value="Transferase(Phosphotransferase) domain 1"/>
    <property type="match status" value="1"/>
</dbReference>
<evidence type="ECO:0000313" key="1">
    <source>
        <dbReference type="EMBL" id="MED6197943.1"/>
    </source>
</evidence>
<name>A0ABU6XMA0_9FABA</name>
<dbReference type="InterPro" id="IPR051564">
    <property type="entry name" value="LRR_receptor-like_kinase"/>
</dbReference>
<evidence type="ECO:0000313" key="2">
    <source>
        <dbReference type="Proteomes" id="UP001341840"/>
    </source>
</evidence>
<organism evidence="1 2">
    <name type="scientific">Stylosanthes scabra</name>
    <dbReference type="NCBI Taxonomy" id="79078"/>
    <lineage>
        <taxon>Eukaryota</taxon>
        <taxon>Viridiplantae</taxon>
        <taxon>Streptophyta</taxon>
        <taxon>Embryophyta</taxon>
        <taxon>Tracheophyta</taxon>
        <taxon>Spermatophyta</taxon>
        <taxon>Magnoliopsida</taxon>
        <taxon>eudicotyledons</taxon>
        <taxon>Gunneridae</taxon>
        <taxon>Pentapetalae</taxon>
        <taxon>rosids</taxon>
        <taxon>fabids</taxon>
        <taxon>Fabales</taxon>
        <taxon>Fabaceae</taxon>
        <taxon>Papilionoideae</taxon>
        <taxon>50 kb inversion clade</taxon>
        <taxon>dalbergioids sensu lato</taxon>
        <taxon>Dalbergieae</taxon>
        <taxon>Pterocarpus clade</taxon>
        <taxon>Stylosanthes</taxon>
    </lineage>
</organism>
<protein>
    <recommendedName>
        <fullName evidence="3">Non-specific serine/threonine protein kinase</fullName>
    </recommendedName>
</protein>
<gene>
    <name evidence="1" type="ORF">PIB30_061574</name>
</gene>